<organism evidence="1 2">
    <name type="scientific">Lachnellula arida</name>
    <dbReference type="NCBI Taxonomy" id="1316785"/>
    <lineage>
        <taxon>Eukaryota</taxon>
        <taxon>Fungi</taxon>
        <taxon>Dikarya</taxon>
        <taxon>Ascomycota</taxon>
        <taxon>Pezizomycotina</taxon>
        <taxon>Leotiomycetes</taxon>
        <taxon>Helotiales</taxon>
        <taxon>Lachnaceae</taxon>
        <taxon>Lachnellula</taxon>
    </lineage>
</organism>
<comment type="caution">
    <text evidence="1">The sequence shown here is derived from an EMBL/GenBank/DDBJ whole genome shotgun (WGS) entry which is preliminary data.</text>
</comment>
<dbReference type="AlphaFoldDB" id="A0A8T9BLV3"/>
<gene>
    <name evidence="1" type="ORF">LARI1_G003420</name>
</gene>
<sequence>MAETLSVVAGGIAVTQFSAQVASGVMKLKNYWEQVKNVPAEMSYLLREIESLNLILCHIQDDQASQCKPASVGNGIHLRQSLELCQQGSAELGTLVNELAAKIEGKHGLKKKLGSAKVVLKNEEIKVLKRRMKSTIRLLSLSYQCHTSAIVQMQSEVIVTRVSNHISSAALELRRSDDTVIETQILKDVPQTHGIDFKPYEYWTGSPSCIHYIMGKFEYRKRYCKHRGKEGDEYYARYILPRWFSDKAWEYRAHNTNLGWRINLQMCRYLSGVSPFFKAVRDSDLISVRKMLLTREAFVTDRVAGARFDGGLLFVHGQTALHASHQFSNQFL</sequence>
<name>A0A8T9BLV3_9HELO</name>
<accession>A0A8T9BLV3</accession>
<keyword evidence="2" id="KW-1185">Reference proteome</keyword>
<dbReference type="Proteomes" id="UP000469559">
    <property type="component" value="Unassembled WGS sequence"/>
</dbReference>
<evidence type="ECO:0000313" key="2">
    <source>
        <dbReference type="Proteomes" id="UP000469559"/>
    </source>
</evidence>
<reference evidence="1 2" key="1">
    <citation type="submission" date="2018-05" db="EMBL/GenBank/DDBJ databases">
        <title>Whole genome sequencing for identification of molecular markers to develop diagnostic detection tools for the regulated plant pathogen Lachnellula willkommii.</title>
        <authorList>
            <person name="Giroux E."/>
            <person name="Bilodeau G."/>
        </authorList>
    </citation>
    <scope>NUCLEOTIDE SEQUENCE [LARGE SCALE GENOMIC DNA]</scope>
    <source>
        <strain evidence="1 2">CBS 203.66</strain>
    </source>
</reference>
<evidence type="ECO:0008006" key="3">
    <source>
        <dbReference type="Google" id="ProtNLM"/>
    </source>
</evidence>
<protein>
    <recommendedName>
        <fullName evidence="3">Fungal N-terminal domain-containing protein</fullName>
    </recommendedName>
</protein>
<dbReference type="EMBL" id="QGMF01000109">
    <property type="protein sequence ID" value="TVY19403.1"/>
    <property type="molecule type" value="Genomic_DNA"/>
</dbReference>
<dbReference type="OrthoDB" id="3200163at2759"/>
<proteinExistence type="predicted"/>
<evidence type="ECO:0000313" key="1">
    <source>
        <dbReference type="EMBL" id="TVY19403.1"/>
    </source>
</evidence>